<keyword evidence="9" id="KW-1185">Reference proteome</keyword>
<feature type="compositionally biased region" description="Basic and acidic residues" evidence="6">
    <location>
        <begin position="654"/>
        <end position="663"/>
    </location>
</feature>
<feature type="domain" description="HAT C-terminal dimerisation" evidence="7">
    <location>
        <begin position="589"/>
        <end position="632"/>
    </location>
</feature>
<comment type="caution">
    <text evidence="8">The sequence shown here is derived from an EMBL/GenBank/DDBJ whole genome shotgun (WGS) entry which is preliminary data.</text>
</comment>
<accession>A0A8K1FJF2</accession>
<keyword evidence="3" id="KW-0863">Zinc-finger</keyword>
<feature type="region of interest" description="Disordered" evidence="6">
    <location>
        <begin position="651"/>
        <end position="689"/>
    </location>
</feature>
<dbReference type="AlphaFoldDB" id="A0A8K1FJF2"/>
<sequence>MAPQRHRYTKCVLFTGQRANKSNERVVCRYCSEAESPAWAYENALLCNTKKLVKNHLRRCRHFHAAMASGKEELIVFSEDEAEESRVLLAEQNKRKLLSMSGGGGGATTAVPSFGVRNKRYKGDGATTSHERAMGTSTSYQRDASAVPDRDVLERLLLNATLANGWSFDWVKNRASAQLFQHAWTNAPLPSSAALRGRILKTAGAKEQEQLTLAVEKEKLGSTLVLDSWRCVEQSNTVGVIITSSGAEVLLWDRKEVGDVAAFQQEMEQRNFVVRTLGELATNSVQVVAVMSDSSSPYLKARQWIRQQRRDVMYLPCFAHQLNALASDVFRLVPQYESVMITAMYAILWINRSQDLIGQLDRKRQQMGIPVVPVTIPQSFDWDSLRSVTSNLLISKDALKIVCRDAEITSMFPVSERVAQSIEDEDGFWRVLLDVDRLLFCFSRWHSTVKLDQSRLHCVPLIMHSIATTLQQISRPETTSLLKRLDDRWSEWEHPLMILAVVLNPALGWAHVQTNTCGVTVMRLGCWARYYFQAYFSQSPRTLATELLEFVEGDKFWCSSASVGLFTVASLQDQDAEAHAGSDEALRSKMQCRVVQYWKSCSADCPDLSRLALRIFSVAITSAATEDLFSDNGIASDQLNPSQQLAAMRVRARSRYDQRRNDNGSDQSNANVEEASTEEGQTKSGRALVAERTRVDARLKSLLNRWANQDVVDRPVSSGNENEAINSLYSTIHPADDAYSKYPITSLFPAE</sequence>
<reference evidence="8" key="1">
    <citation type="submission" date="2019-03" db="EMBL/GenBank/DDBJ databases">
        <title>Long read genome sequence of the mycoparasitic Pythium oligandrum ATCC 38472 isolated from sugarbeet rhizosphere.</title>
        <authorList>
            <person name="Gaulin E."/>
        </authorList>
    </citation>
    <scope>NUCLEOTIDE SEQUENCE</scope>
    <source>
        <strain evidence="8">ATCC 38472_TT</strain>
    </source>
</reference>
<dbReference type="EMBL" id="SPLM01000108">
    <property type="protein sequence ID" value="TMW60688.1"/>
    <property type="molecule type" value="Genomic_DNA"/>
</dbReference>
<dbReference type="SUPFAM" id="SSF53098">
    <property type="entry name" value="Ribonuclease H-like"/>
    <property type="match status" value="1"/>
</dbReference>
<name>A0A8K1FJF2_PYTOL</name>
<dbReference type="GO" id="GO:0046983">
    <property type="term" value="F:protein dimerization activity"/>
    <property type="evidence" value="ECO:0007669"/>
    <property type="project" value="InterPro"/>
</dbReference>
<dbReference type="Proteomes" id="UP000794436">
    <property type="component" value="Unassembled WGS sequence"/>
</dbReference>
<evidence type="ECO:0000256" key="3">
    <source>
        <dbReference type="ARBA" id="ARBA00022771"/>
    </source>
</evidence>
<evidence type="ECO:0000256" key="4">
    <source>
        <dbReference type="ARBA" id="ARBA00022833"/>
    </source>
</evidence>
<dbReference type="PANTHER" id="PTHR46481:SF10">
    <property type="entry name" value="ZINC FINGER BED DOMAIN-CONTAINING PROTEIN 39"/>
    <property type="match status" value="1"/>
</dbReference>
<evidence type="ECO:0000313" key="9">
    <source>
        <dbReference type="Proteomes" id="UP000794436"/>
    </source>
</evidence>
<evidence type="ECO:0000256" key="2">
    <source>
        <dbReference type="ARBA" id="ARBA00022723"/>
    </source>
</evidence>
<dbReference type="PANTHER" id="PTHR46481">
    <property type="entry name" value="ZINC FINGER BED DOMAIN-CONTAINING PROTEIN 4"/>
    <property type="match status" value="1"/>
</dbReference>
<evidence type="ECO:0000313" key="8">
    <source>
        <dbReference type="EMBL" id="TMW60688.1"/>
    </source>
</evidence>
<gene>
    <name evidence="8" type="ORF">Poli38472_000730</name>
</gene>
<feature type="region of interest" description="Disordered" evidence="6">
    <location>
        <begin position="122"/>
        <end position="141"/>
    </location>
</feature>
<evidence type="ECO:0000256" key="5">
    <source>
        <dbReference type="ARBA" id="ARBA00023242"/>
    </source>
</evidence>
<protein>
    <recommendedName>
        <fullName evidence="7">HAT C-terminal dimerisation domain-containing protein</fullName>
    </recommendedName>
</protein>
<dbReference type="OrthoDB" id="121607at2759"/>
<comment type="subcellular location">
    <subcellularLocation>
        <location evidence="1">Nucleus</location>
    </subcellularLocation>
</comment>
<evidence type="ECO:0000256" key="6">
    <source>
        <dbReference type="SAM" id="MobiDB-lite"/>
    </source>
</evidence>
<dbReference type="GO" id="GO:0008270">
    <property type="term" value="F:zinc ion binding"/>
    <property type="evidence" value="ECO:0007669"/>
    <property type="project" value="UniProtKB-KW"/>
</dbReference>
<keyword evidence="2" id="KW-0479">Metal-binding</keyword>
<dbReference type="GO" id="GO:0005634">
    <property type="term" value="C:nucleus"/>
    <property type="evidence" value="ECO:0007669"/>
    <property type="project" value="UniProtKB-SubCell"/>
</dbReference>
<dbReference type="InterPro" id="IPR008906">
    <property type="entry name" value="HATC_C_dom"/>
</dbReference>
<dbReference type="InterPro" id="IPR012337">
    <property type="entry name" value="RNaseH-like_sf"/>
</dbReference>
<dbReference type="InterPro" id="IPR052035">
    <property type="entry name" value="ZnF_BED_domain_contain"/>
</dbReference>
<keyword evidence="5" id="KW-0539">Nucleus</keyword>
<evidence type="ECO:0000259" key="7">
    <source>
        <dbReference type="Pfam" id="PF05699"/>
    </source>
</evidence>
<dbReference type="Pfam" id="PF05699">
    <property type="entry name" value="Dimer_Tnp_hAT"/>
    <property type="match status" value="1"/>
</dbReference>
<organism evidence="8 9">
    <name type="scientific">Pythium oligandrum</name>
    <name type="common">Mycoparasitic fungus</name>
    <dbReference type="NCBI Taxonomy" id="41045"/>
    <lineage>
        <taxon>Eukaryota</taxon>
        <taxon>Sar</taxon>
        <taxon>Stramenopiles</taxon>
        <taxon>Oomycota</taxon>
        <taxon>Peronosporomycetes</taxon>
        <taxon>Pythiales</taxon>
        <taxon>Pythiaceae</taxon>
        <taxon>Pythium</taxon>
    </lineage>
</organism>
<evidence type="ECO:0000256" key="1">
    <source>
        <dbReference type="ARBA" id="ARBA00004123"/>
    </source>
</evidence>
<keyword evidence="4" id="KW-0862">Zinc</keyword>
<proteinExistence type="predicted"/>